<keyword evidence="2" id="KW-1185">Reference proteome</keyword>
<reference evidence="2" key="1">
    <citation type="submission" date="2016-10" db="EMBL/GenBank/DDBJ databases">
        <authorList>
            <person name="Varghese N."/>
            <person name="Submissions S."/>
        </authorList>
    </citation>
    <scope>NUCLEOTIDE SEQUENCE [LARGE SCALE GENOMIC DNA]</scope>
    <source>
        <strain evidence="2">DSM 28463</strain>
    </source>
</reference>
<dbReference type="EMBL" id="FOVP01000001">
    <property type="protein sequence ID" value="SFN35348.1"/>
    <property type="molecule type" value="Genomic_DNA"/>
</dbReference>
<protein>
    <recommendedName>
        <fullName evidence="3">Lipoprotein</fullName>
    </recommendedName>
</protein>
<evidence type="ECO:0000313" key="1">
    <source>
        <dbReference type="EMBL" id="SFN35348.1"/>
    </source>
</evidence>
<dbReference type="STRING" id="1005928.SAMN04487859_10179"/>
<evidence type="ECO:0000313" key="2">
    <source>
        <dbReference type="Proteomes" id="UP000198599"/>
    </source>
</evidence>
<dbReference type="Proteomes" id="UP000198599">
    <property type="component" value="Unassembled WGS sequence"/>
</dbReference>
<gene>
    <name evidence="1" type="ORF">SAMN04487859_10179</name>
</gene>
<sequence length="110" mass="12179">MKHAVMITLAVLMLGACTERSERVYFEGNYYPPKTRAEKDDRRNFTASVRRAARGIDGAQQAALHEATRYCLESFGTSEIEWSGVAEGQGPIYGRSGDTVSVTGRCIIWS</sequence>
<dbReference type="AlphaFoldDB" id="A0A1I4YBF4"/>
<proteinExistence type="predicted"/>
<accession>A0A1I4YBF4</accession>
<dbReference type="RefSeq" id="WP_092833167.1">
    <property type="nucleotide sequence ID" value="NZ_FOVP01000001.1"/>
</dbReference>
<dbReference type="OrthoDB" id="7659281at2"/>
<organism evidence="1 2">
    <name type="scientific">Roseovarius lutimaris</name>
    <dbReference type="NCBI Taxonomy" id="1005928"/>
    <lineage>
        <taxon>Bacteria</taxon>
        <taxon>Pseudomonadati</taxon>
        <taxon>Pseudomonadota</taxon>
        <taxon>Alphaproteobacteria</taxon>
        <taxon>Rhodobacterales</taxon>
        <taxon>Roseobacteraceae</taxon>
        <taxon>Roseovarius</taxon>
    </lineage>
</organism>
<name>A0A1I4YBF4_9RHOB</name>
<evidence type="ECO:0008006" key="3">
    <source>
        <dbReference type="Google" id="ProtNLM"/>
    </source>
</evidence>
<dbReference type="PROSITE" id="PS51257">
    <property type="entry name" value="PROKAR_LIPOPROTEIN"/>
    <property type="match status" value="1"/>
</dbReference>